<accession>A0A750HQY4</accession>
<comment type="caution">
    <text evidence="2">The sequence shown here is derived from an EMBL/GenBank/DDBJ whole genome shotgun (WGS) entry which is preliminary data.</text>
</comment>
<dbReference type="AlphaFoldDB" id="A0A750HQY4"/>
<reference evidence="2" key="2">
    <citation type="submission" date="2020-02" db="EMBL/GenBank/DDBJ databases">
        <authorList>
            <consortium name="NCBI Pathogen Detection Project"/>
        </authorList>
    </citation>
    <scope>NUCLEOTIDE SEQUENCE</scope>
    <source>
        <strain evidence="2">MA.CK_93/00001031</strain>
    </source>
</reference>
<gene>
    <name evidence="2" type="ORF">G9F11_005014</name>
</gene>
<proteinExistence type="predicted"/>
<sequence>MLRERIGVISYTCYRAIFFSLIKAPAIALFIVFLFLSFNNSIADSFLTEARSLVRNAPEDKVEVCLPDYLSEQNLKELNISIKNKPSPCEKIFIDAIDWKKSLDSSIRDAYWNIVVLGFLIWCIMNLNFSVISKNKKPIEEEKMEKFR</sequence>
<organism evidence="2">
    <name type="scientific">Salmonella enterica</name>
    <name type="common">Salmonella choleraesuis</name>
    <dbReference type="NCBI Taxonomy" id="28901"/>
    <lineage>
        <taxon>Bacteria</taxon>
        <taxon>Pseudomonadati</taxon>
        <taxon>Pseudomonadota</taxon>
        <taxon>Gammaproteobacteria</taxon>
        <taxon>Enterobacterales</taxon>
        <taxon>Enterobacteriaceae</taxon>
        <taxon>Salmonella</taxon>
    </lineage>
</organism>
<name>A0A750HQY4_SALER</name>
<keyword evidence="1" id="KW-0472">Membrane</keyword>
<keyword evidence="1" id="KW-1133">Transmembrane helix</keyword>
<dbReference type="EMBL" id="DAAVPY010000025">
    <property type="protein sequence ID" value="HAF6262305.1"/>
    <property type="molecule type" value="Genomic_DNA"/>
</dbReference>
<reference evidence="2" key="1">
    <citation type="journal article" date="2018" name="Genome Biol.">
        <title>SKESA: strategic k-mer extension for scrupulous assemblies.</title>
        <authorList>
            <person name="Souvorov A."/>
            <person name="Agarwala R."/>
            <person name="Lipman D.J."/>
        </authorList>
    </citation>
    <scope>NUCLEOTIDE SEQUENCE</scope>
    <source>
        <strain evidence="2">MA.CK_93/00001031</strain>
    </source>
</reference>
<feature type="transmembrane region" description="Helical" evidence="1">
    <location>
        <begin position="110"/>
        <end position="129"/>
    </location>
</feature>
<protein>
    <submittedName>
        <fullName evidence="2">Uncharacterized protein</fullName>
    </submittedName>
</protein>
<evidence type="ECO:0000313" key="2">
    <source>
        <dbReference type="EMBL" id="HAF6262305.1"/>
    </source>
</evidence>
<evidence type="ECO:0000256" key="1">
    <source>
        <dbReference type="SAM" id="Phobius"/>
    </source>
</evidence>
<keyword evidence="1" id="KW-0812">Transmembrane</keyword>
<feature type="transmembrane region" description="Helical" evidence="1">
    <location>
        <begin position="12"/>
        <end position="38"/>
    </location>
</feature>